<feature type="compositionally biased region" description="Low complexity" evidence="1">
    <location>
        <begin position="79"/>
        <end position="92"/>
    </location>
</feature>
<feature type="region of interest" description="Disordered" evidence="1">
    <location>
        <begin position="58"/>
        <end position="96"/>
    </location>
</feature>
<feature type="compositionally biased region" description="Basic residues" evidence="1">
    <location>
        <begin position="65"/>
        <end position="78"/>
    </location>
</feature>
<dbReference type="Proteomes" id="UP000250235">
    <property type="component" value="Unassembled WGS sequence"/>
</dbReference>
<reference evidence="2 3" key="1">
    <citation type="journal article" date="2015" name="Proc. Natl. Acad. Sci. U.S.A.">
        <title>The resurrection genome of Boea hygrometrica: A blueprint for survival of dehydration.</title>
        <authorList>
            <person name="Xiao L."/>
            <person name="Yang G."/>
            <person name="Zhang L."/>
            <person name="Yang X."/>
            <person name="Zhao S."/>
            <person name="Ji Z."/>
            <person name="Zhou Q."/>
            <person name="Hu M."/>
            <person name="Wang Y."/>
            <person name="Chen M."/>
            <person name="Xu Y."/>
            <person name="Jin H."/>
            <person name="Xiao X."/>
            <person name="Hu G."/>
            <person name="Bao F."/>
            <person name="Hu Y."/>
            <person name="Wan P."/>
            <person name="Li L."/>
            <person name="Deng X."/>
            <person name="Kuang T."/>
            <person name="Xiang C."/>
            <person name="Zhu J.K."/>
            <person name="Oliver M.J."/>
            <person name="He Y."/>
        </authorList>
    </citation>
    <scope>NUCLEOTIDE SEQUENCE [LARGE SCALE GENOMIC DNA]</scope>
    <source>
        <strain evidence="3">cv. XS01</strain>
    </source>
</reference>
<dbReference type="EMBL" id="KQ995683">
    <property type="protein sequence ID" value="KZV46281.1"/>
    <property type="molecule type" value="Genomic_DNA"/>
</dbReference>
<accession>A0A2Z7CGU7</accession>
<evidence type="ECO:0000313" key="3">
    <source>
        <dbReference type="Proteomes" id="UP000250235"/>
    </source>
</evidence>
<gene>
    <name evidence="2" type="ORF">F511_19606</name>
</gene>
<keyword evidence="3" id="KW-1185">Reference proteome</keyword>
<evidence type="ECO:0000313" key="2">
    <source>
        <dbReference type="EMBL" id="KZV46281.1"/>
    </source>
</evidence>
<organism evidence="2 3">
    <name type="scientific">Dorcoceras hygrometricum</name>
    <dbReference type="NCBI Taxonomy" id="472368"/>
    <lineage>
        <taxon>Eukaryota</taxon>
        <taxon>Viridiplantae</taxon>
        <taxon>Streptophyta</taxon>
        <taxon>Embryophyta</taxon>
        <taxon>Tracheophyta</taxon>
        <taxon>Spermatophyta</taxon>
        <taxon>Magnoliopsida</taxon>
        <taxon>eudicotyledons</taxon>
        <taxon>Gunneridae</taxon>
        <taxon>Pentapetalae</taxon>
        <taxon>asterids</taxon>
        <taxon>lamiids</taxon>
        <taxon>Lamiales</taxon>
        <taxon>Gesneriaceae</taxon>
        <taxon>Didymocarpoideae</taxon>
        <taxon>Trichosporeae</taxon>
        <taxon>Loxocarpinae</taxon>
        <taxon>Dorcoceras</taxon>
    </lineage>
</organism>
<name>A0A2Z7CGU7_9LAMI</name>
<protein>
    <submittedName>
        <fullName evidence="2">Uncharacterized protein</fullName>
    </submittedName>
</protein>
<sequence length="167" mass="17911">MGDRAKRNKFLEGLNEDLYSLVLEDSPTSYADTVNKAMGIEEGLPNLFVVIPATQQQAAQQSGHQRFRPRGHKFKKKSGSSSSGSGSSSSSSPKVEFCGQCGGKHPTAQCVGVRDLATGTYYWAKTGLANETILGYKSDLSNGNIFGYRYGITNVKTDVTVGTMSLA</sequence>
<evidence type="ECO:0000256" key="1">
    <source>
        <dbReference type="SAM" id="MobiDB-lite"/>
    </source>
</evidence>
<proteinExistence type="predicted"/>
<dbReference type="AlphaFoldDB" id="A0A2Z7CGU7"/>
<dbReference type="OrthoDB" id="2004769at2759"/>